<proteinExistence type="predicted"/>
<accession>F0JFL9</accession>
<evidence type="ECO:0000259" key="1">
    <source>
        <dbReference type="Pfam" id="PF03235"/>
    </source>
</evidence>
<dbReference type="AlphaFoldDB" id="F0JFL9"/>
<dbReference type="PANTHER" id="PTHR39639:SF1">
    <property type="entry name" value="DUF262 DOMAIN-CONTAINING PROTEIN"/>
    <property type="match status" value="1"/>
</dbReference>
<protein>
    <recommendedName>
        <fullName evidence="1">GmrSD restriction endonucleases N-terminal domain-containing protein</fullName>
    </recommendedName>
</protein>
<organism evidence="2 3">
    <name type="scientific">Pseudodesulfovibrio mercurii</name>
    <dbReference type="NCBI Taxonomy" id="641491"/>
    <lineage>
        <taxon>Bacteria</taxon>
        <taxon>Pseudomonadati</taxon>
        <taxon>Thermodesulfobacteriota</taxon>
        <taxon>Desulfovibrionia</taxon>
        <taxon>Desulfovibrionales</taxon>
        <taxon>Desulfovibrionaceae</taxon>
    </lineage>
</organism>
<dbReference type="eggNOG" id="COG1479">
    <property type="taxonomic scope" value="Bacteria"/>
</dbReference>
<name>F0JFL9_9BACT</name>
<dbReference type="PANTHER" id="PTHR39639">
    <property type="entry name" value="CHROMOSOME 16, WHOLE GENOME SHOTGUN SEQUENCE"/>
    <property type="match status" value="1"/>
</dbReference>
<evidence type="ECO:0000313" key="3">
    <source>
        <dbReference type="Proteomes" id="UP000007845"/>
    </source>
</evidence>
<dbReference type="Pfam" id="PF03235">
    <property type="entry name" value="GmrSD_N"/>
    <property type="match status" value="1"/>
</dbReference>
<keyword evidence="3" id="KW-1185">Reference proteome</keyword>
<sequence length="372" mass="42145">MPLIDEIEQHSATVSADSYSMSINELVTMYKDKEIDIHPEFQRFFRWELEQKSKLIESFLLGIPIPPVFVAEKEDSKWEVIDGLQRLSTVLEVMGEYVDENGNKKPPLTLVKTRYLPDLEGKRWSVEENDDDNIELPEAARIKIKRSRIDISIIKKSSDAIAKYEIFQRLNTGGSNATDQEVRNCIILMTNKDALTWMQDMASLDAFKGSFLFSEKQINESYDLELVTRFIVLALSSYEDLAGISELGDYLTTAILKIINDHNQLHSVLDVFTKVFTFLDAALGENSFRKYNPDKKVYYGASLISIFEVVAIGLGIHILRGGSEPNIDEFQEKHKELWGKITEGLGKSVGSGVRASTRIPQTIAFGVSLFQQ</sequence>
<gene>
    <name evidence="2" type="ORF">DND132_1737</name>
</gene>
<reference evidence="2 3" key="1">
    <citation type="journal article" date="2011" name="J. Bacteriol.">
        <title>Genome sequence of the mercury-methylating strain Desulfovibrio desulfuricans ND132.</title>
        <authorList>
            <person name="Brown S.D."/>
            <person name="Gilmour C.C."/>
            <person name="Kucken A.M."/>
            <person name="Wall J.D."/>
            <person name="Elias D.A."/>
            <person name="Brandt C.C."/>
            <person name="Podar M."/>
            <person name="Chertkov O."/>
            <person name="Held B."/>
            <person name="Bruce D.C."/>
            <person name="Detter J.C."/>
            <person name="Tapia R."/>
            <person name="Han C.S."/>
            <person name="Goodwin L.A."/>
            <person name="Cheng J.F."/>
            <person name="Pitluck S."/>
            <person name="Woyke T."/>
            <person name="Mikhailova N."/>
            <person name="Ivanova N.N."/>
            <person name="Han J."/>
            <person name="Lucas S."/>
            <person name="Lapidus A.L."/>
            <person name="Land M.L."/>
            <person name="Hauser L.J."/>
            <person name="Palumbo A.V."/>
        </authorList>
    </citation>
    <scope>NUCLEOTIDE SEQUENCE [LARGE SCALE GENOMIC DNA]</scope>
    <source>
        <strain evidence="2 3">ND132</strain>
    </source>
</reference>
<dbReference type="STRING" id="641491.DND132_1737"/>
<evidence type="ECO:0000313" key="2">
    <source>
        <dbReference type="EMBL" id="EGB14943.1"/>
    </source>
</evidence>
<feature type="domain" description="GmrSD restriction endonucleases N-terminal" evidence="1">
    <location>
        <begin position="25"/>
        <end position="187"/>
    </location>
</feature>
<dbReference type="InterPro" id="IPR004919">
    <property type="entry name" value="GmrSD_N"/>
</dbReference>
<dbReference type="KEGG" id="ddn:DND132_1737"/>
<dbReference type="EMBL" id="CP003220">
    <property type="protein sequence ID" value="EGB14943.1"/>
    <property type="molecule type" value="Genomic_DNA"/>
</dbReference>
<dbReference type="RefSeq" id="WP_014322370.1">
    <property type="nucleotide sequence ID" value="NC_016803.1"/>
</dbReference>
<dbReference type="Proteomes" id="UP000007845">
    <property type="component" value="Chromosome"/>
</dbReference>
<dbReference type="HOGENOM" id="CLU_038557_2_0_7"/>